<name>A0A6I2L599_9BURK</name>
<evidence type="ECO:0000313" key="2">
    <source>
        <dbReference type="Proteomes" id="UP000433309"/>
    </source>
</evidence>
<accession>A0A6I2L599</accession>
<keyword evidence="2" id="KW-1185">Reference proteome</keyword>
<dbReference type="AlphaFoldDB" id="A0A6I2L599"/>
<dbReference type="Proteomes" id="UP000433309">
    <property type="component" value="Unassembled WGS sequence"/>
</dbReference>
<protein>
    <submittedName>
        <fullName evidence="1">Uncharacterized protein</fullName>
    </submittedName>
</protein>
<comment type="caution">
    <text evidence="1">The sequence shown here is derived from an EMBL/GenBank/DDBJ whole genome shotgun (WGS) entry which is preliminary data.</text>
</comment>
<dbReference type="EMBL" id="WKJK01000009">
    <property type="protein sequence ID" value="MRW91826.1"/>
    <property type="molecule type" value="Genomic_DNA"/>
</dbReference>
<dbReference type="RefSeq" id="WP_154378637.1">
    <property type="nucleotide sequence ID" value="NZ_WKJK01000009.1"/>
</dbReference>
<sequence length="229" mass="26231">MMNNNSECAMVNSTPAERFGDWDQYEKLRSDLYGMCARVLAFPQKNEHERHFLLAAIRRTLSLEKAFVQSVESNNGQMAMTLVRLNLDTLARFYTLYWAEQTEGMSAESLAKDIAQGKSIKNMKFKKSKENATDRWLIEQIKPLGKWIPIVYTKTSGAIHFSDFHISQLIQQFKAAERLEDGSVLGEISIGPGERDSDPELYREVRQAFLHISMMLAEGIRHRCELACC</sequence>
<organism evidence="1 2">
    <name type="scientific">Duganella guangzhouensis</name>
    <dbReference type="NCBI Taxonomy" id="2666084"/>
    <lineage>
        <taxon>Bacteria</taxon>
        <taxon>Pseudomonadati</taxon>
        <taxon>Pseudomonadota</taxon>
        <taxon>Betaproteobacteria</taxon>
        <taxon>Burkholderiales</taxon>
        <taxon>Oxalobacteraceae</taxon>
        <taxon>Telluria group</taxon>
        <taxon>Duganella</taxon>
    </lineage>
</organism>
<gene>
    <name evidence="1" type="ORF">GJ699_17665</name>
</gene>
<reference evidence="1 2" key="1">
    <citation type="submission" date="2019-11" db="EMBL/GenBank/DDBJ databases">
        <title>Novel species isolated from a subtropical stream in China.</title>
        <authorList>
            <person name="Lu H."/>
        </authorList>
    </citation>
    <scope>NUCLEOTIDE SEQUENCE [LARGE SCALE GENOMIC DNA]</scope>
    <source>
        <strain evidence="1 2">FT80W</strain>
    </source>
</reference>
<evidence type="ECO:0000313" key="1">
    <source>
        <dbReference type="EMBL" id="MRW91826.1"/>
    </source>
</evidence>
<proteinExistence type="predicted"/>